<accession>A0ACC2LZB8</accession>
<dbReference type="EMBL" id="CM056811">
    <property type="protein sequence ID" value="KAJ8638689.1"/>
    <property type="molecule type" value="Genomic_DNA"/>
</dbReference>
<gene>
    <name evidence="1" type="ORF">MRB53_012956</name>
</gene>
<dbReference type="Proteomes" id="UP001234297">
    <property type="component" value="Chromosome 3"/>
</dbReference>
<evidence type="ECO:0000313" key="2">
    <source>
        <dbReference type="Proteomes" id="UP001234297"/>
    </source>
</evidence>
<evidence type="ECO:0000313" key="1">
    <source>
        <dbReference type="EMBL" id="KAJ8638689.1"/>
    </source>
</evidence>
<organism evidence="1 2">
    <name type="scientific">Persea americana</name>
    <name type="common">Avocado</name>
    <dbReference type="NCBI Taxonomy" id="3435"/>
    <lineage>
        <taxon>Eukaryota</taxon>
        <taxon>Viridiplantae</taxon>
        <taxon>Streptophyta</taxon>
        <taxon>Embryophyta</taxon>
        <taxon>Tracheophyta</taxon>
        <taxon>Spermatophyta</taxon>
        <taxon>Magnoliopsida</taxon>
        <taxon>Magnoliidae</taxon>
        <taxon>Laurales</taxon>
        <taxon>Lauraceae</taxon>
        <taxon>Persea</taxon>
    </lineage>
</organism>
<protein>
    <submittedName>
        <fullName evidence="1">Uncharacterized protein</fullName>
    </submittedName>
</protein>
<reference evidence="1 2" key="1">
    <citation type="journal article" date="2022" name="Hortic Res">
        <title>A haplotype resolved chromosomal level avocado genome allows analysis of novel avocado genes.</title>
        <authorList>
            <person name="Nath O."/>
            <person name="Fletcher S.J."/>
            <person name="Hayward A."/>
            <person name="Shaw L.M."/>
            <person name="Masouleh A.K."/>
            <person name="Furtado A."/>
            <person name="Henry R.J."/>
            <person name="Mitter N."/>
        </authorList>
    </citation>
    <scope>NUCLEOTIDE SEQUENCE [LARGE SCALE GENOMIC DNA]</scope>
    <source>
        <strain evidence="2">cv. Hass</strain>
    </source>
</reference>
<proteinExistence type="predicted"/>
<comment type="caution">
    <text evidence="1">The sequence shown here is derived from an EMBL/GenBank/DDBJ whole genome shotgun (WGS) entry which is preliminary data.</text>
</comment>
<name>A0ACC2LZB8_PERAE</name>
<sequence length="100" mass="10667">MSFAAELLKLRPQLAEMRAEGGSYPIHLAAAGGHEGVVLEILGTKSTSSRRVQDKDGRTTLHLAAANGRVEVVKELLKVDPELAGVVSNRGETALHVLEK</sequence>
<keyword evidence="2" id="KW-1185">Reference proteome</keyword>